<reference evidence="1" key="1">
    <citation type="submission" date="2020-08" db="EMBL/GenBank/DDBJ databases">
        <title>Genome public.</title>
        <authorList>
            <person name="Liu C."/>
            <person name="Sun Q."/>
        </authorList>
    </citation>
    <scope>NUCLEOTIDE SEQUENCE</scope>
    <source>
        <strain evidence="1">NSJ-55</strain>
    </source>
</reference>
<evidence type="ECO:0008006" key="3">
    <source>
        <dbReference type="Google" id="ProtNLM"/>
    </source>
</evidence>
<evidence type="ECO:0000313" key="1">
    <source>
        <dbReference type="EMBL" id="MBC5688113.1"/>
    </source>
</evidence>
<dbReference type="EMBL" id="JACOPF010000001">
    <property type="protein sequence ID" value="MBC5688113.1"/>
    <property type="molecule type" value="Genomic_DNA"/>
</dbReference>
<protein>
    <recommendedName>
        <fullName evidence="3">HNH endonuclease</fullName>
    </recommendedName>
</protein>
<accession>A0A923RPZ0</accession>
<dbReference type="RefSeq" id="WP_186874747.1">
    <property type="nucleotide sequence ID" value="NZ_JACOPF010000001.1"/>
</dbReference>
<dbReference type="Gene3D" id="1.10.30.50">
    <property type="match status" value="1"/>
</dbReference>
<proteinExistence type="predicted"/>
<dbReference type="AlphaFoldDB" id="A0A923RPZ0"/>
<organism evidence="1 2">
    <name type="scientific">Mediterraneibacter hominis</name>
    <dbReference type="NCBI Taxonomy" id="2763054"/>
    <lineage>
        <taxon>Bacteria</taxon>
        <taxon>Bacillati</taxon>
        <taxon>Bacillota</taxon>
        <taxon>Clostridia</taxon>
        <taxon>Lachnospirales</taxon>
        <taxon>Lachnospiraceae</taxon>
        <taxon>Mediterraneibacter</taxon>
    </lineage>
</organism>
<gene>
    <name evidence="1" type="ORF">H8S37_04090</name>
</gene>
<sequence length="91" mass="11132">MKINYTDLEYQKFIEYFYYDEGFNKTFNNWIAENKVNNAKPSLEHAIPISKGGSWEISNLRIIPWCVNRDKFNFMPDEWEHIRNSYLTKEW</sequence>
<name>A0A923RPZ0_9FIRM</name>
<keyword evidence="2" id="KW-1185">Reference proteome</keyword>
<dbReference type="Proteomes" id="UP000652477">
    <property type="component" value="Unassembled WGS sequence"/>
</dbReference>
<comment type="caution">
    <text evidence="1">The sequence shown here is derived from an EMBL/GenBank/DDBJ whole genome shotgun (WGS) entry which is preliminary data.</text>
</comment>
<evidence type="ECO:0000313" key="2">
    <source>
        <dbReference type="Proteomes" id="UP000652477"/>
    </source>
</evidence>